<evidence type="ECO:0000313" key="3">
    <source>
        <dbReference type="Proteomes" id="UP001595625"/>
    </source>
</evidence>
<keyword evidence="3" id="KW-1185">Reference proteome</keyword>
<evidence type="ECO:0000313" key="2">
    <source>
        <dbReference type="EMBL" id="MFC3210222.1"/>
    </source>
</evidence>
<keyword evidence="1" id="KW-0472">Membrane</keyword>
<proteinExistence type="predicted"/>
<protein>
    <submittedName>
        <fullName evidence="2">Uncharacterized protein</fullName>
    </submittedName>
</protein>
<accession>A0ABV7KLA4</accession>
<gene>
    <name evidence="2" type="ORF">ACFOEJ_03920</name>
</gene>
<feature type="transmembrane region" description="Helical" evidence="1">
    <location>
        <begin position="47"/>
        <end position="72"/>
    </location>
</feature>
<keyword evidence="1" id="KW-0812">Transmembrane</keyword>
<comment type="caution">
    <text evidence="2">The sequence shown here is derived from an EMBL/GenBank/DDBJ whole genome shotgun (WGS) entry which is preliminary data.</text>
</comment>
<dbReference type="RefSeq" id="WP_165850160.1">
    <property type="nucleotide sequence ID" value="NZ_JBHRUJ010000004.1"/>
</dbReference>
<reference evidence="3" key="1">
    <citation type="journal article" date="2019" name="Int. J. Syst. Evol. Microbiol.">
        <title>The Global Catalogue of Microorganisms (GCM) 10K type strain sequencing project: providing services to taxonomists for standard genome sequencing and annotation.</title>
        <authorList>
            <consortium name="The Broad Institute Genomics Platform"/>
            <consortium name="The Broad Institute Genome Sequencing Center for Infectious Disease"/>
            <person name="Wu L."/>
            <person name="Ma J."/>
        </authorList>
    </citation>
    <scope>NUCLEOTIDE SEQUENCE [LARGE SCALE GENOMIC DNA]</scope>
    <source>
        <strain evidence="3">CCM 320</strain>
    </source>
</reference>
<evidence type="ECO:0000256" key="1">
    <source>
        <dbReference type="SAM" id="Phobius"/>
    </source>
</evidence>
<keyword evidence="1" id="KW-1133">Transmembrane helix</keyword>
<organism evidence="2 3">
    <name type="scientific">Planomicrobium okeanokoites</name>
    <name type="common">Planococcus okeanokoites</name>
    <name type="synonym">Flavobacterium okeanokoites</name>
    <dbReference type="NCBI Taxonomy" id="244"/>
    <lineage>
        <taxon>Bacteria</taxon>
        <taxon>Bacillati</taxon>
        <taxon>Bacillota</taxon>
        <taxon>Bacilli</taxon>
        <taxon>Bacillales</taxon>
        <taxon>Caryophanaceae</taxon>
        <taxon>Planomicrobium</taxon>
    </lineage>
</organism>
<dbReference type="EMBL" id="JBHRUJ010000004">
    <property type="protein sequence ID" value="MFC3210222.1"/>
    <property type="molecule type" value="Genomic_DNA"/>
</dbReference>
<sequence length="89" mass="10182">MTRERMKKHVLLYGGIAMILLSFLAIHELTAPRIGPIGDGSSIPPPALIWRIFSLFILCGIGFIIWGIYRFLFKEKRTDNFMEVDNGEQ</sequence>
<dbReference type="Proteomes" id="UP001595625">
    <property type="component" value="Unassembled WGS sequence"/>
</dbReference>
<feature type="transmembrane region" description="Helical" evidence="1">
    <location>
        <begin position="10"/>
        <end position="27"/>
    </location>
</feature>
<name>A0ABV7KLA4_PLAOK</name>